<dbReference type="PANTHER" id="PTHR38118">
    <property type="entry name" value="ANCHORED CELL WALL PROTEIN 11-RELATED"/>
    <property type="match status" value="1"/>
</dbReference>
<dbReference type="Proteomes" id="UP000298138">
    <property type="component" value="Unassembled WGS sequence"/>
</dbReference>
<keyword evidence="1" id="KW-0732">Signal</keyword>
<dbReference type="OrthoDB" id="2439692at2759"/>
<dbReference type="PANTHER" id="PTHR38118:SF2">
    <property type="entry name" value="CDP-ALCOHOL PHOSPHATIDYLTRANSFERASE PROTEIN"/>
    <property type="match status" value="1"/>
</dbReference>
<keyword evidence="4" id="KW-1185">Reference proteome</keyword>
<evidence type="ECO:0000259" key="2">
    <source>
        <dbReference type="Pfam" id="PF24808"/>
    </source>
</evidence>
<evidence type="ECO:0000256" key="1">
    <source>
        <dbReference type="SAM" id="SignalP"/>
    </source>
</evidence>
<protein>
    <recommendedName>
        <fullName evidence="2">DUF7707 domain-containing protein</fullName>
    </recommendedName>
</protein>
<dbReference type="EMBL" id="ML220112">
    <property type="protein sequence ID" value="TGZ84487.1"/>
    <property type="molecule type" value="Genomic_DNA"/>
</dbReference>
<sequence>MRSFIVTAAVVASSFLGAQAWDVEDIPEATREHWCKDQVAACPLLCRDVGAGAQKNDCFPDNLYYLCLCTNGVTPNSTQVIQTIPYFTCTLNQGDCVAGCGPNAECSKACKETYKCSASNPTLANITASASTSAATPSKTSTGGTCNGFACAEGTDQKNKENGAGSLSSNAGAFSGVGLLAVGIAAFIGL</sequence>
<dbReference type="Pfam" id="PF24808">
    <property type="entry name" value="DUF7707"/>
    <property type="match status" value="1"/>
</dbReference>
<name>A0A4S2N5K6_9PEZI</name>
<dbReference type="InParanoid" id="A0A4S2N5K6"/>
<gene>
    <name evidence="3" type="ORF">EX30DRAFT_1139</name>
</gene>
<dbReference type="AlphaFoldDB" id="A0A4S2N5K6"/>
<accession>A0A4S2N5K6</accession>
<reference evidence="3 4" key="1">
    <citation type="submission" date="2019-04" db="EMBL/GenBank/DDBJ databases">
        <title>Comparative genomics and transcriptomics to analyze fruiting body development in filamentous ascomycetes.</title>
        <authorList>
            <consortium name="DOE Joint Genome Institute"/>
            <person name="Lutkenhaus R."/>
            <person name="Traeger S."/>
            <person name="Breuer J."/>
            <person name="Kuo A."/>
            <person name="Lipzen A."/>
            <person name="Pangilinan J."/>
            <person name="Dilworth D."/>
            <person name="Sandor L."/>
            <person name="Poggeler S."/>
            <person name="Barry K."/>
            <person name="Grigoriev I.V."/>
            <person name="Nowrousian M."/>
        </authorList>
    </citation>
    <scope>NUCLEOTIDE SEQUENCE [LARGE SCALE GENOMIC DNA]</scope>
    <source>
        <strain evidence="3 4">CBS 389.68</strain>
    </source>
</reference>
<feature type="chain" id="PRO_5020684823" description="DUF7707 domain-containing protein" evidence="1">
    <location>
        <begin position="21"/>
        <end position="190"/>
    </location>
</feature>
<organism evidence="3 4">
    <name type="scientific">Ascodesmis nigricans</name>
    <dbReference type="NCBI Taxonomy" id="341454"/>
    <lineage>
        <taxon>Eukaryota</taxon>
        <taxon>Fungi</taxon>
        <taxon>Dikarya</taxon>
        <taxon>Ascomycota</taxon>
        <taxon>Pezizomycotina</taxon>
        <taxon>Pezizomycetes</taxon>
        <taxon>Pezizales</taxon>
        <taxon>Ascodesmidaceae</taxon>
        <taxon>Ascodesmis</taxon>
    </lineage>
</organism>
<feature type="signal peptide" evidence="1">
    <location>
        <begin position="1"/>
        <end position="20"/>
    </location>
</feature>
<proteinExistence type="predicted"/>
<feature type="domain" description="DUF7707" evidence="2">
    <location>
        <begin position="22"/>
        <end position="121"/>
    </location>
</feature>
<evidence type="ECO:0000313" key="3">
    <source>
        <dbReference type="EMBL" id="TGZ84487.1"/>
    </source>
</evidence>
<dbReference type="InterPro" id="IPR056124">
    <property type="entry name" value="DUF7707"/>
</dbReference>
<evidence type="ECO:0000313" key="4">
    <source>
        <dbReference type="Proteomes" id="UP000298138"/>
    </source>
</evidence>